<evidence type="ECO:0000313" key="15">
    <source>
        <dbReference type="Proteomes" id="UP000015103"/>
    </source>
</evidence>
<keyword evidence="4" id="KW-0433">Leucine-rich repeat</keyword>
<evidence type="ECO:0000256" key="5">
    <source>
        <dbReference type="ARBA" id="ARBA00022737"/>
    </source>
</evidence>
<evidence type="ECO:0000256" key="2">
    <source>
        <dbReference type="ARBA" id="ARBA00004611"/>
    </source>
</evidence>
<comment type="subcellular location">
    <subcellularLocation>
        <location evidence="2">Cytoplasm</location>
        <location evidence="2">Cytoskeleton</location>
        <location evidence="2">Flagellum axoneme</location>
    </subcellularLocation>
</comment>
<sequence>MEFHSEIELAEEEMKKKVLVDYESVPGVINFDLLRKALLQHCPEGKISKAVANESDFENCANIAIEYFNILRIDFLWVMPNLKVLSLANNLIEKIERLDTLVNLVELNLSFNKIEKIENLNKLVNLEVLNLYGNGISKIENLDELTKLTLLSVGGNNINNLECEIVSALLPQLVYYDYSFISEADRCIGRSLNLKMVQEIEEKELIEKELKDAFEEKEKRKEYQRRAMIEGFDDNEFFEFLMADDANYNAIRTVGEEAVFIFNDYQEKLSNFSKKICSIGEEYLVLREEEVENFEKGSNEREKICSDMVDQILCELRMKRREWKRELQDLFSIKSEEPVEALVDSLQRSQEVKFLFSDLIKQSWFKLMDLEMRRFEYAKETNTNFELELKEIINKQVEAFQNVFTDIRDTEKQFKQAIYEVMNRIVTDFHARRQHLGNLPQELKWIFAEPESLHNFIKVSYEQHLYLLECLEDKLMQLLLEWQEQKIGHLAKKENERNRDAVYRLNVFLDHQINYFDEMTKPLLKQCQKILSDGYVDKVQNKILSAVNQLQLK</sequence>
<keyword evidence="7" id="KW-0175">Coiled coil</keyword>
<dbReference type="InterPro" id="IPR050576">
    <property type="entry name" value="Cilia_flagella_integrity"/>
</dbReference>
<proteinExistence type="inferred from homology"/>
<keyword evidence="3" id="KW-0963">Cytoplasm</keyword>
<accession>T1HFN9</accession>
<keyword evidence="5" id="KW-0677">Repeat</keyword>
<evidence type="ECO:0000313" key="14">
    <source>
        <dbReference type="EnsemblMetazoa" id="RPRC002861-PA"/>
    </source>
</evidence>
<keyword evidence="10" id="KW-0966">Cell projection</keyword>
<dbReference type="EnsemblMetazoa" id="RPRC002861-RA">
    <property type="protein sequence ID" value="RPRC002861-PA"/>
    <property type="gene ID" value="RPRC002861"/>
</dbReference>
<keyword evidence="6" id="KW-0282">Flagellum</keyword>
<dbReference type="InParanoid" id="T1HFN9"/>
<dbReference type="Gene3D" id="3.80.10.10">
    <property type="entry name" value="Ribonuclease Inhibitor"/>
    <property type="match status" value="1"/>
</dbReference>
<evidence type="ECO:0000256" key="12">
    <source>
        <dbReference type="ARBA" id="ARBA00038378"/>
    </source>
</evidence>
<dbReference type="eggNOG" id="KOG0531">
    <property type="taxonomic scope" value="Eukaryota"/>
</dbReference>
<dbReference type="FunCoup" id="T1HFN9">
    <property type="interactions" value="34"/>
</dbReference>
<name>T1HFN9_RHOPR</name>
<dbReference type="HOGENOM" id="CLU_026827_0_0_1"/>
<dbReference type="SUPFAM" id="SSF52058">
    <property type="entry name" value="L domain-like"/>
    <property type="match status" value="1"/>
</dbReference>
<organism evidence="14 15">
    <name type="scientific">Rhodnius prolixus</name>
    <name type="common">Triatomid bug</name>
    <dbReference type="NCBI Taxonomy" id="13249"/>
    <lineage>
        <taxon>Eukaryota</taxon>
        <taxon>Metazoa</taxon>
        <taxon>Ecdysozoa</taxon>
        <taxon>Arthropoda</taxon>
        <taxon>Hexapoda</taxon>
        <taxon>Insecta</taxon>
        <taxon>Pterygota</taxon>
        <taxon>Neoptera</taxon>
        <taxon>Paraneoptera</taxon>
        <taxon>Hemiptera</taxon>
        <taxon>Heteroptera</taxon>
        <taxon>Panheteroptera</taxon>
        <taxon>Cimicomorpha</taxon>
        <taxon>Reduviidae</taxon>
        <taxon>Triatominae</taxon>
        <taxon>Rhodnius</taxon>
    </lineage>
</organism>
<evidence type="ECO:0000256" key="4">
    <source>
        <dbReference type="ARBA" id="ARBA00022614"/>
    </source>
</evidence>
<dbReference type="EMBL" id="ACPB03012545">
    <property type="status" value="NOT_ANNOTATED_CDS"/>
    <property type="molecule type" value="Genomic_DNA"/>
</dbReference>
<dbReference type="VEuPathDB" id="VectorBase:RPRC002861"/>
<evidence type="ECO:0000256" key="9">
    <source>
        <dbReference type="ARBA" id="ARBA00023212"/>
    </source>
</evidence>
<dbReference type="PANTHER" id="PTHR45973:SF12">
    <property type="entry name" value="DYNEIN REGULATORY COMPLEX SUBUNIT 3"/>
    <property type="match status" value="1"/>
</dbReference>
<dbReference type="Proteomes" id="UP000015103">
    <property type="component" value="Unassembled WGS sequence"/>
</dbReference>
<dbReference type="GO" id="GO:0005929">
    <property type="term" value="C:cilium"/>
    <property type="evidence" value="ECO:0007669"/>
    <property type="project" value="TreeGrafter"/>
</dbReference>
<evidence type="ECO:0000256" key="10">
    <source>
        <dbReference type="ARBA" id="ARBA00023273"/>
    </source>
</evidence>
<dbReference type="InterPro" id="IPR025875">
    <property type="entry name" value="Leu-rich_rpt_4"/>
</dbReference>
<dbReference type="InterPro" id="IPR032675">
    <property type="entry name" value="LRR_dom_sf"/>
</dbReference>
<protein>
    <recommendedName>
        <fullName evidence="11">Dynein axonemal assembly factor 1 homolog</fullName>
    </recommendedName>
    <alternativeName>
        <fullName evidence="13">Dynein regulatory complex subunit 3</fullName>
    </alternativeName>
</protein>
<evidence type="ECO:0000256" key="3">
    <source>
        <dbReference type="ARBA" id="ARBA00022490"/>
    </source>
</evidence>
<dbReference type="AlphaFoldDB" id="T1HFN9"/>
<dbReference type="PROSITE" id="PS51450">
    <property type="entry name" value="LRR"/>
    <property type="match status" value="3"/>
</dbReference>
<evidence type="ECO:0000256" key="7">
    <source>
        <dbReference type="ARBA" id="ARBA00023054"/>
    </source>
</evidence>
<evidence type="ECO:0000256" key="11">
    <source>
        <dbReference type="ARBA" id="ARBA00024433"/>
    </source>
</evidence>
<comment type="function">
    <text evidence="1">Cilium-specific protein required for cilia structures.</text>
</comment>
<dbReference type="InterPro" id="IPR001611">
    <property type="entry name" value="Leu-rich_rpt"/>
</dbReference>
<reference evidence="14" key="1">
    <citation type="submission" date="2015-05" db="UniProtKB">
        <authorList>
            <consortium name="EnsemblMetazoa"/>
        </authorList>
    </citation>
    <scope>IDENTIFICATION</scope>
</reference>
<dbReference type="Pfam" id="PF12799">
    <property type="entry name" value="LRR_4"/>
    <property type="match status" value="1"/>
</dbReference>
<keyword evidence="8" id="KW-0969">Cilium</keyword>
<dbReference type="STRING" id="13249.T1HFN9"/>
<dbReference type="OMA" id="SFMEMMT"/>
<evidence type="ECO:0000256" key="1">
    <source>
        <dbReference type="ARBA" id="ARBA00003843"/>
    </source>
</evidence>
<dbReference type="PANTHER" id="PTHR45973">
    <property type="entry name" value="PROTEIN PHOSPHATASE 1 REGULATORY SUBUNIT SDS22-RELATED"/>
    <property type="match status" value="1"/>
</dbReference>
<comment type="similarity">
    <text evidence="12">Belongs to the DRC3 family.</text>
</comment>
<evidence type="ECO:0000256" key="6">
    <source>
        <dbReference type="ARBA" id="ARBA00022846"/>
    </source>
</evidence>
<keyword evidence="9" id="KW-0206">Cytoskeleton</keyword>
<keyword evidence="15" id="KW-1185">Reference proteome</keyword>
<dbReference type="SMART" id="SM00365">
    <property type="entry name" value="LRR_SD22"/>
    <property type="match status" value="4"/>
</dbReference>
<evidence type="ECO:0000256" key="13">
    <source>
        <dbReference type="ARBA" id="ARBA00040950"/>
    </source>
</evidence>
<evidence type="ECO:0000256" key="8">
    <source>
        <dbReference type="ARBA" id="ARBA00023069"/>
    </source>
</evidence>